<dbReference type="EMBL" id="QPJK01000006">
    <property type="protein sequence ID" value="RCW69458.1"/>
    <property type="molecule type" value="Genomic_DNA"/>
</dbReference>
<dbReference type="AlphaFoldDB" id="A0A368XQZ3"/>
<organism evidence="2 3">
    <name type="scientific">Pseudorhodoferax soli</name>
    <dbReference type="NCBI Taxonomy" id="545864"/>
    <lineage>
        <taxon>Bacteria</taxon>
        <taxon>Pseudomonadati</taxon>
        <taxon>Pseudomonadota</taxon>
        <taxon>Betaproteobacteria</taxon>
        <taxon>Burkholderiales</taxon>
        <taxon>Comamonadaceae</taxon>
    </lineage>
</organism>
<protein>
    <submittedName>
        <fullName evidence="2">Crotonobetainyl-CoA:carnitine CoA-transferase CaiB-like acyl-CoA transferase</fullName>
    </submittedName>
</protein>
<gene>
    <name evidence="2" type="ORF">DES41_106332</name>
</gene>
<reference evidence="2 3" key="1">
    <citation type="submission" date="2018-07" db="EMBL/GenBank/DDBJ databases">
        <title>Genomic Encyclopedia of Type Strains, Phase IV (KMG-IV): sequencing the most valuable type-strain genomes for metagenomic binning, comparative biology and taxonomic classification.</title>
        <authorList>
            <person name="Goeker M."/>
        </authorList>
    </citation>
    <scope>NUCLEOTIDE SEQUENCE [LARGE SCALE GENOMIC DNA]</scope>
    <source>
        <strain evidence="2 3">DSM 21634</strain>
    </source>
</reference>
<name>A0A368XQZ3_9BURK</name>
<dbReference type="InterPro" id="IPR023606">
    <property type="entry name" value="CoA-Trfase_III_dom_1_sf"/>
</dbReference>
<dbReference type="SUPFAM" id="SSF89796">
    <property type="entry name" value="CoA-transferase family III (CaiB/BaiF)"/>
    <property type="match status" value="1"/>
</dbReference>
<evidence type="ECO:0000313" key="3">
    <source>
        <dbReference type="Proteomes" id="UP000252884"/>
    </source>
</evidence>
<dbReference type="Gene3D" id="3.30.1540.10">
    <property type="entry name" value="formyl-coa transferase, domain 3"/>
    <property type="match status" value="1"/>
</dbReference>
<keyword evidence="1 2" id="KW-0808">Transferase</keyword>
<dbReference type="RefSeq" id="WP_114469860.1">
    <property type="nucleotide sequence ID" value="NZ_QPJK01000006.1"/>
</dbReference>
<comment type="caution">
    <text evidence="2">The sequence shown here is derived from an EMBL/GenBank/DDBJ whole genome shotgun (WGS) entry which is preliminary data.</text>
</comment>
<dbReference type="InterPro" id="IPR050483">
    <property type="entry name" value="CoA-transferase_III_domain"/>
</dbReference>
<dbReference type="PANTHER" id="PTHR48207">
    <property type="entry name" value="SUCCINATE--HYDROXYMETHYLGLUTARATE COA-TRANSFERASE"/>
    <property type="match status" value="1"/>
</dbReference>
<sequence length="407" mass="44140">MTKHPPPSAGPLAGIRILDLTSVLMGPFATVQLGDMGADVIKVEAPAGDSTRHLGPMRNPGMGALFLHCNRNKRSIVLDLKHPEGRAAVLRLAATADVLVYNVRPQAMQRLQLGYGDVAAVKPDIVYAGLHGFGQQGPYAARPAYDDLIQGATGIPALSVLAGGDVPRYAPGALADRIVGIAAVNAILAALFHRQRTGEGQAVEIPMFETMAQLTLGDHLCGQTFEPPLGPTGYPRILNPDRRPYRTLDGYICTMFYTDRQWQSFFALIGQPALFADDPRFATIGRRTENIRLLYAMVSEAMATRTTAQWLHVLAEADIPHMPMHTVDTLLDDPHLQAVDFLTPQEHPSEGAIRAMRVPARWSKTQPAQRHFAPQLGQHSEELLREAGYGPAELAALRASGALDPNP</sequence>
<accession>A0A368XQZ3</accession>
<evidence type="ECO:0000256" key="1">
    <source>
        <dbReference type="ARBA" id="ARBA00022679"/>
    </source>
</evidence>
<dbReference type="Pfam" id="PF02515">
    <property type="entry name" value="CoA_transf_3"/>
    <property type="match status" value="1"/>
</dbReference>
<evidence type="ECO:0000313" key="2">
    <source>
        <dbReference type="EMBL" id="RCW69458.1"/>
    </source>
</evidence>
<keyword evidence="3" id="KW-1185">Reference proteome</keyword>
<proteinExistence type="predicted"/>
<dbReference type="PANTHER" id="PTHR48207:SF4">
    <property type="entry name" value="BLL6097 PROTEIN"/>
    <property type="match status" value="1"/>
</dbReference>
<dbReference type="InterPro" id="IPR044855">
    <property type="entry name" value="CoA-Trfase_III_dom3_sf"/>
</dbReference>
<dbReference type="Gene3D" id="3.40.50.10540">
    <property type="entry name" value="Crotonobetainyl-coa:carnitine coa-transferase, domain 1"/>
    <property type="match status" value="1"/>
</dbReference>
<dbReference type="OrthoDB" id="5294844at2"/>
<dbReference type="GO" id="GO:0008410">
    <property type="term" value="F:CoA-transferase activity"/>
    <property type="evidence" value="ECO:0007669"/>
    <property type="project" value="TreeGrafter"/>
</dbReference>
<dbReference type="InterPro" id="IPR003673">
    <property type="entry name" value="CoA-Trfase_fam_III"/>
</dbReference>
<dbReference type="Proteomes" id="UP000252884">
    <property type="component" value="Unassembled WGS sequence"/>
</dbReference>